<sequence length="258" mass="29880">MYDTQNDRVWAINREEADKNGGVKQKQNFPERVMVWLGVCSKGVTPLVIFDEGTVNHQRYIDEVLPVAWEYANKMFGDQWMFQQGGAKPHTHRLTQQWCKQHFPSFIDKSRWPPNSPDLNPLDYFIWDEFVHQVKWDKIQSKKTLIEELKCAVERIRQEVILESCAIATARSRTQAAIDLERAFLDIGYTCVDDSPVSIRTLPGFVFDPSTITFMIVNYDDGDDGGETECEKTKNSHLSSITTTKKMKQLNLDHFIKK</sequence>
<dbReference type="Proteomes" id="UP000663872">
    <property type="component" value="Unassembled WGS sequence"/>
</dbReference>
<dbReference type="PANTHER" id="PTHR46068">
    <property type="entry name" value="PROTEIN CBG27172"/>
    <property type="match status" value="1"/>
</dbReference>
<protein>
    <recommendedName>
        <fullName evidence="3">Tc1-like transposase DDE domain-containing protein</fullName>
    </recommendedName>
</protein>
<dbReference type="GO" id="GO:0003676">
    <property type="term" value="F:nucleic acid binding"/>
    <property type="evidence" value="ECO:0007669"/>
    <property type="project" value="InterPro"/>
</dbReference>
<dbReference type="PANTHER" id="PTHR46068:SF1">
    <property type="entry name" value="TRANSPOSASE IS30-LIKE HTH DOMAIN-CONTAINING PROTEIN"/>
    <property type="match status" value="1"/>
</dbReference>
<accession>A0A818H7H9</accession>
<organism evidence="1 2">
    <name type="scientific">Rotaria socialis</name>
    <dbReference type="NCBI Taxonomy" id="392032"/>
    <lineage>
        <taxon>Eukaryota</taxon>
        <taxon>Metazoa</taxon>
        <taxon>Spiralia</taxon>
        <taxon>Gnathifera</taxon>
        <taxon>Rotifera</taxon>
        <taxon>Eurotatoria</taxon>
        <taxon>Bdelloidea</taxon>
        <taxon>Philodinida</taxon>
        <taxon>Philodinidae</taxon>
        <taxon>Rotaria</taxon>
    </lineage>
</organism>
<evidence type="ECO:0008006" key="3">
    <source>
        <dbReference type="Google" id="ProtNLM"/>
    </source>
</evidence>
<proteinExistence type="predicted"/>
<comment type="caution">
    <text evidence="1">The sequence shown here is derived from an EMBL/GenBank/DDBJ whole genome shotgun (WGS) entry which is preliminary data.</text>
</comment>
<dbReference type="InterPro" id="IPR036397">
    <property type="entry name" value="RNaseH_sf"/>
</dbReference>
<reference evidence="1" key="1">
    <citation type="submission" date="2021-02" db="EMBL/GenBank/DDBJ databases">
        <authorList>
            <person name="Nowell W R."/>
        </authorList>
    </citation>
    <scope>NUCLEOTIDE SEQUENCE</scope>
</reference>
<name>A0A818H7H9_9BILA</name>
<evidence type="ECO:0000313" key="2">
    <source>
        <dbReference type="Proteomes" id="UP000663872"/>
    </source>
</evidence>
<dbReference type="AlphaFoldDB" id="A0A818H7H9"/>
<evidence type="ECO:0000313" key="1">
    <source>
        <dbReference type="EMBL" id="CAF3500461.1"/>
    </source>
</evidence>
<dbReference type="Gene3D" id="3.30.420.10">
    <property type="entry name" value="Ribonuclease H-like superfamily/Ribonuclease H"/>
    <property type="match status" value="1"/>
</dbReference>
<gene>
    <name evidence="1" type="ORF">GRG538_LOCUS17563</name>
</gene>
<dbReference type="EMBL" id="CAJNYT010002912">
    <property type="protein sequence ID" value="CAF3500461.1"/>
    <property type="molecule type" value="Genomic_DNA"/>
</dbReference>